<dbReference type="GO" id="GO:0004169">
    <property type="term" value="F:dolichyl-phosphate-mannose-protein mannosyltransferase activity"/>
    <property type="evidence" value="ECO:0007669"/>
    <property type="project" value="UniProtKB-UniRule"/>
</dbReference>
<feature type="compositionally biased region" description="Gly residues" evidence="3">
    <location>
        <begin position="266"/>
        <end position="275"/>
    </location>
</feature>
<dbReference type="EMBL" id="KZ819634">
    <property type="protein sequence ID" value="PWN92924.1"/>
    <property type="molecule type" value="Genomic_DNA"/>
</dbReference>
<comment type="catalytic activity">
    <reaction evidence="2">
        <text>a di-trans,poly-cis-dolichyl beta-D-mannosyl phosphate + L-seryl-[protein] = 3-O-(alpha-D-mannosyl)-L-seryl-[protein] + a di-trans,poly-cis-dolichyl phosphate + H(+)</text>
        <dbReference type="Rhea" id="RHEA:17377"/>
        <dbReference type="Rhea" id="RHEA-COMP:9863"/>
        <dbReference type="Rhea" id="RHEA-COMP:13546"/>
        <dbReference type="Rhea" id="RHEA-COMP:19498"/>
        <dbReference type="Rhea" id="RHEA-COMP:19501"/>
        <dbReference type="ChEBI" id="CHEBI:15378"/>
        <dbReference type="ChEBI" id="CHEBI:29999"/>
        <dbReference type="ChEBI" id="CHEBI:57683"/>
        <dbReference type="ChEBI" id="CHEBI:58211"/>
        <dbReference type="ChEBI" id="CHEBI:137321"/>
        <dbReference type="EC" id="2.4.1.109"/>
    </reaction>
</comment>
<dbReference type="AlphaFoldDB" id="A0A316YVX9"/>
<keyword evidence="2" id="KW-0328">Glycosyltransferase</keyword>
<keyword evidence="1" id="KW-0325">Glycoprotein</keyword>
<reference evidence="5" key="1">
    <citation type="journal article" date="2018" name="Mol. Biol. Evol.">
        <title>Broad Genomic Sampling Reveals a Smut Pathogenic Ancestry of the Fungal Clade Ustilaginomycotina.</title>
        <authorList>
            <person name="Kijpornyongpan T."/>
            <person name="Mondo S.J."/>
            <person name="Barry K."/>
            <person name="Sandor L."/>
            <person name="Lee J."/>
            <person name="Lipzen A."/>
            <person name="Pangilinan J."/>
            <person name="LaButti K."/>
            <person name="Hainaut M."/>
            <person name="Henrissat B."/>
            <person name="Grigoriev I.V."/>
            <person name="Spatafora J.W."/>
            <person name="Aime M.C."/>
        </authorList>
    </citation>
    <scope>NUCLEOTIDE SEQUENCE [LARGE SCALE GENOMIC DNA]</scope>
    <source>
        <strain evidence="5">MCA 4198</strain>
    </source>
</reference>
<feature type="transmembrane region" description="Helical" evidence="2">
    <location>
        <begin position="93"/>
        <end position="114"/>
    </location>
</feature>
<keyword evidence="2" id="KW-0808">Transferase</keyword>
<dbReference type="InParanoid" id="A0A316YVX9"/>
<comment type="catalytic activity">
    <reaction evidence="2">
        <text>a di-trans,poly-cis-dolichyl beta-D-mannosyl phosphate + L-threonyl-[protein] = 3-O-(alpha-D-mannosyl)-L-threonyl-[protein] + a di-trans,poly-cis-dolichyl phosphate + H(+)</text>
        <dbReference type="Rhea" id="RHEA:53396"/>
        <dbReference type="Rhea" id="RHEA-COMP:11060"/>
        <dbReference type="Rhea" id="RHEA-COMP:13547"/>
        <dbReference type="Rhea" id="RHEA-COMP:19498"/>
        <dbReference type="Rhea" id="RHEA-COMP:19501"/>
        <dbReference type="ChEBI" id="CHEBI:15378"/>
        <dbReference type="ChEBI" id="CHEBI:30013"/>
        <dbReference type="ChEBI" id="CHEBI:57683"/>
        <dbReference type="ChEBI" id="CHEBI:58211"/>
        <dbReference type="ChEBI" id="CHEBI:137323"/>
        <dbReference type="EC" id="2.4.1.109"/>
    </reaction>
</comment>
<feature type="compositionally biased region" description="Low complexity" evidence="3">
    <location>
        <begin position="276"/>
        <end position="297"/>
    </location>
</feature>
<dbReference type="GO" id="GO:0005789">
    <property type="term" value="C:endoplasmic reticulum membrane"/>
    <property type="evidence" value="ECO:0007669"/>
    <property type="project" value="UniProtKB-SubCell"/>
</dbReference>
<keyword evidence="2" id="KW-0472">Membrane</keyword>
<protein>
    <recommendedName>
        <fullName evidence="2">Dolichyl-phosphate-mannose--protein mannosyltransferase</fullName>
        <ecNumber evidence="2">2.4.1.109</ecNumber>
    </recommendedName>
</protein>
<dbReference type="InterPro" id="IPR032421">
    <property type="entry name" value="PMT_4TMC"/>
</dbReference>
<comment type="similarity">
    <text evidence="2">Belongs to the glycosyltransferase 39 family.</text>
</comment>
<keyword evidence="2" id="KW-0256">Endoplasmic reticulum</keyword>
<keyword evidence="6" id="KW-1185">Reference proteome</keyword>
<feature type="domain" description="Protein O-mannosyl-transferase C-terminal four TM" evidence="4">
    <location>
        <begin position="38"/>
        <end position="229"/>
    </location>
</feature>
<dbReference type="STRING" id="215250.A0A316YVX9"/>
<dbReference type="PANTHER" id="PTHR10050">
    <property type="entry name" value="DOLICHYL-PHOSPHATE-MANNOSE--PROTEIN MANNOSYLTRANSFERASE"/>
    <property type="match status" value="1"/>
</dbReference>
<keyword evidence="2" id="KW-1133">Transmembrane helix</keyword>
<feature type="region of interest" description="Disordered" evidence="3">
    <location>
        <begin position="261"/>
        <end position="426"/>
    </location>
</feature>
<evidence type="ECO:0000256" key="2">
    <source>
        <dbReference type="RuleBase" id="RU367007"/>
    </source>
</evidence>
<sequence length="426" mass="46597">MAPYDNSLWYIETNTHPLLEMTSGHKGPEMVNYLRPSFWRRFLELQRVMWETNAGLTERHAYDSRPQTWPVLRRGINFWTKDHRQVYLVGNPLIWWGSLCAIMVYVAIRALLMLRAKRGYRDYHDSMVVFYDQTAGFLALGWAMHFFPFFLMNRQLFVHHYLPALYFAILLMAVLFDLLTSGLRPKYRFLAASILVAIAALSYSTYAPLTYAEPWTKQACERARLVKSWDFNCREFPDSLSEYDAFGPAIHTVLPPTTSAHVSAPVGGGGGGGAGHAAEAGDGTTQALTEQAAAAQAGNHPFEKKPDKAQESGGGVQSGGGQAPVFQEQPAAQPAKVDKAADAPPPVPQRGAADSSSSSSDKKKASSETQANIAGMDVEGVEQVVMEGTAKVQANTVPDPQAANMPSHAATDDTANTQVARDLGDS</sequence>
<dbReference type="Pfam" id="PF16192">
    <property type="entry name" value="PMT_4TMC"/>
    <property type="match status" value="1"/>
</dbReference>
<feature type="compositionally biased region" description="Basic and acidic residues" evidence="3">
    <location>
        <begin position="301"/>
        <end position="310"/>
    </location>
</feature>
<accession>A0A316YVX9</accession>
<dbReference type="EC" id="2.4.1.109" evidence="2"/>
<feature type="compositionally biased region" description="Gly residues" evidence="3">
    <location>
        <begin position="312"/>
        <end position="322"/>
    </location>
</feature>
<dbReference type="PANTHER" id="PTHR10050:SF50">
    <property type="entry name" value="DOLICHYL-PHOSPHATE-MANNOSE--PROTEIN MANNOSYLTRANSFERASE 1-RELATED"/>
    <property type="match status" value="1"/>
</dbReference>
<evidence type="ECO:0000256" key="3">
    <source>
        <dbReference type="SAM" id="MobiDB-lite"/>
    </source>
</evidence>
<dbReference type="UniPathway" id="UPA00378"/>
<organism evidence="5 6">
    <name type="scientific">Acaromyces ingoldii</name>
    <dbReference type="NCBI Taxonomy" id="215250"/>
    <lineage>
        <taxon>Eukaryota</taxon>
        <taxon>Fungi</taxon>
        <taxon>Dikarya</taxon>
        <taxon>Basidiomycota</taxon>
        <taxon>Ustilaginomycotina</taxon>
        <taxon>Exobasidiomycetes</taxon>
        <taxon>Exobasidiales</taxon>
        <taxon>Cryptobasidiaceae</taxon>
        <taxon>Acaromyces</taxon>
    </lineage>
</organism>
<feature type="transmembrane region" description="Helical" evidence="2">
    <location>
        <begin position="135"/>
        <end position="152"/>
    </location>
</feature>
<evidence type="ECO:0000256" key="1">
    <source>
        <dbReference type="ARBA" id="ARBA00023180"/>
    </source>
</evidence>
<name>A0A316YVX9_9BASI</name>
<dbReference type="Proteomes" id="UP000245768">
    <property type="component" value="Unassembled WGS sequence"/>
</dbReference>
<dbReference type="OrthoDB" id="292747at2759"/>
<gene>
    <name evidence="5" type="ORF">FA10DRAFT_298376</name>
</gene>
<proteinExistence type="inferred from homology"/>
<comment type="function">
    <text evidence="2">Transfers mannose from Dol-P-mannose to Ser or Thr residues on proteins.</text>
</comment>
<dbReference type="GeneID" id="37046502"/>
<evidence type="ECO:0000313" key="6">
    <source>
        <dbReference type="Proteomes" id="UP000245768"/>
    </source>
</evidence>
<evidence type="ECO:0000313" key="5">
    <source>
        <dbReference type="EMBL" id="PWN92924.1"/>
    </source>
</evidence>
<evidence type="ECO:0000259" key="4">
    <source>
        <dbReference type="Pfam" id="PF16192"/>
    </source>
</evidence>
<keyword evidence="2" id="KW-0812">Transmembrane</keyword>
<comment type="pathway">
    <text evidence="2">Protein modification; protein glycosylation.</text>
</comment>
<feature type="transmembrane region" description="Helical" evidence="2">
    <location>
        <begin position="158"/>
        <end position="180"/>
    </location>
</feature>
<dbReference type="RefSeq" id="XP_025380122.1">
    <property type="nucleotide sequence ID" value="XM_025524586.1"/>
</dbReference>
<comment type="caution">
    <text evidence="2">Lacks conserved residue(s) required for the propagation of feature annotation.</text>
</comment>
<comment type="subcellular location">
    <subcellularLocation>
        <location evidence="2">Endoplasmic reticulum membrane</location>
        <topology evidence="2">Multi-pass membrane protein</topology>
    </subcellularLocation>
</comment>
<dbReference type="InterPro" id="IPR027005">
    <property type="entry name" value="PMT-like"/>
</dbReference>
<feature type="transmembrane region" description="Helical" evidence="2">
    <location>
        <begin position="187"/>
        <end position="206"/>
    </location>
</feature>